<organism evidence="2 3">
    <name type="scientific">Trinickia caryophylli</name>
    <name type="common">Paraburkholderia caryophylli</name>
    <dbReference type="NCBI Taxonomy" id="28094"/>
    <lineage>
        <taxon>Bacteria</taxon>
        <taxon>Pseudomonadati</taxon>
        <taxon>Pseudomonadota</taxon>
        <taxon>Betaproteobacteria</taxon>
        <taxon>Burkholderiales</taxon>
        <taxon>Burkholderiaceae</taxon>
        <taxon>Trinickia</taxon>
    </lineage>
</organism>
<keyword evidence="3" id="KW-1185">Reference proteome</keyword>
<gene>
    <name evidence="2" type="ORF">SAMN06295900_102131</name>
</gene>
<dbReference type="GeneID" id="95552547"/>
<dbReference type="RefSeq" id="WP_085224733.1">
    <property type="nucleotide sequence ID" value="NZ_BSQD01000002.1"/>
</dbReference>
<keyword evidence="1" id="KW-1133">Transmembrane helix</keyword>
<sequence>MEPYLLSLCAGALIGVIYSAIKVRSPAPPLIALIGLLGMLIGEQAMASVKHLFGF</sequence>
<dbReference type="Pfam" id="PF07235">
    <property type="entry name" value="DUF1427"/>
    <property type="match status" value="1"/>
</dbReference>
<evidence type="ECO:0000313" key="2">
    <source>
        <dbReference type="EMBL" id="SMF05109.1"/>
    </source>
</evidence>
<feature type="transmembrane region" description="Helical" evidence="1">
    <location>
        <begin position="29"/>
        <end position="49"/>
    </location>
</feature>
<keyword evidence="1" id="KW-0812">Transmembrane</keyword>
<dbReference type="InterPro" id="IPR020017">
    <property type="entry name" value="XapX_domain"/>
</dbReference>
<dbReference type="AlphaFoldDB" id="A0A1X7CXZ1"/>
<evidence type="ECO:0000256" key="1">
    <source>
        <dbReference type="SAM" id="Phobius"/>
    </source>
</evidence>
<proteinExistence type="predicted"/>
<dbReference type="InterPro" id="IPR009872">
    <property type="entry name" value="DUF1427"/>
</dbReference>
<dbReference type="EMBL" id="FXAH01000002">
    <property type="protein sequence ID" value="SMF05109.1"/>
    <property type="molecule type" value="Genomic_DNA"/>
</dbReference>
<reference evidence="3" key="1">
    <citation type="submission" date="2017-04" db="EMBL/GenBank/DDBJ databases">
        <authorList>
            <person name="Varghese N."/>
            <person name="Submissions S."/>
        </authorList>
    </citation>
    <scope>NUCLEOTIDE SEQUENCE [LARGE SCALE GENOMIC DNA]</scope>
    <source>
        <strain evidence="3">Ballard 720</strain>
    </source>
</reference>
<protein>
    <submittedName>
        <fullName evidence="2">XapX domain-containing protein</fullName>
    </submittedName>
</protein>
<evidence type="ECO:0000313" key="3">
    <source>
        <dbReference type="Proteomes" id="UP000192911"/>
    </source>
</evidence>
<keyword evidence="1" id="KW-0472">Membrane</keyword>
<dbReference type="Proteomes" id="UP000192911">
    <property type="component" value="Unassembled WGS sequence"/>
</dbReference>
<name>A0A1X7CXZ1_TRICW</name>
<accession>A0A1X7CXZ1</accession>
<dbReference type="NCBIfam" id="TIGR03510">
    <property type="entry name" value="XapX"/>
    <property type="match status" value="1"/>
</dbReference>
<dbReference type="STRING" id="28094.SAMN06295900_102131"/>